<evidence type="ECO:0000313" key="2">
    <source>
        <dbReference type="EMBL" id="SMQ52956.1"/>
    </source>
</evidence>
<accession>A0A1X7RZT7</accession>
<evidence type="ECO:0000256" key="1">
    <source>
        <dbReference type="SAM" id="Coils"/>
    </source>
</evidence>
<protein>
    <submittedName>
        <fullName evidence="2">Uncharacterized protein</fullName>
    </submittedName>
</protein>
<keyword evidence="1" id="KW-0175">Coiled coil</keyword>
<keyword evidence="3" id="KW-1185">Reference proteome</keyword>
<reference evidence="2 3" key="1">
    <citation type="submission" date="2016-06" db="EMBL/GenBank/DDBJ databases">
        <authorList>
            <person name="Kjaerup R.B."/>
            <person name="Dalgaard T.S."/>
            <person name="Juul-Madsen H.R."/>
        </authorList>
    </citation>
    <scope>NUCLEOTIDE SEQUENCE [LARGE SCALE GENOMIC DNA]</scope>
</reference>
<feature type="coiled-coil region" evidence="1">
    <location>
        <begin position="86"/>
        <end position="120"/>
    </location>
</feature>
<dbReference type="AlphaFoldDB" id="A0A1X7RZT7"/>
<dbReference type="EMBL" id="LT853698">
    <property type="protein sequence ID" value="SMQ52956.1"/>
    <property type="molecule type" value="Genomic_DNA"/>
</dbReference>
<organism evidence="2 3">
    <name type="scientific">Zymoseptoria tritici (strain ST99CH_3D7)</name>
    <dbReference type="NCBI Taxonomy" id="1276538"/>
    <lineage>
        <taxon>Eukaryota</taxon>
        <taxon>Fungi</taxon>
        <taxon>Dikarya</taxon>
        <taxon>Ascomycota</taxon>
        <taxon>Pezizomycotina</taxon>
        <taxon>Dothideomycetes</taxon>
        <taxon>Dothideomycetidae</taxon>
        <taxon>Mycosphaerellales</taxon>
        <taxon>Mycosphaerellaceae</taxon>
        <taxon>Zymoseptoria</taxon>
    </lineage>
</organism>
<sequence length="147" mass="16397">MPTSHCALLAEYDSRLTADHFLLTNRERDMKALNKRIKVSLYLSLLSYHPRLPHLNQANHFEHQTAEGASMSEARSGEYSSLCEKRRKLGREIGVLEAKIKKVTAEMKGAKQKAKRARVATQAKEVGEGVKGGVLGKVVGKLKVWLT</sequence>
<proteinExistence type="predicted"/>
<dbReference type="Proteomes" id="UP000215127">
    <property type="component" value="Chromosome 7"/>
</dbReference>
<evidence type="ECO:0000313" key="3">
    <source>
        <dbReference type="Proteomes" id="UP000215127"/>
    </source>
</evidence>
<gene>
    <name evidence="2" type="ORF">ZT3D7_G8109</name>
</gene>
<name>A0A1X7RZT7_ZYMT9</name>